<dbReference type="PANTHER" id="PTHR43685:SF13">
    <property type="entry name" value="O ANTIGEN BIOSYNTHESIS RHAMNOSYLTRANSFERASE RFBN"/>
    <property type="match status" value="1"/>
</dbReference>
<feature type="domain" description="WsaF C-terminal" evidence="3">
    <location>
        <begin position="616"/>
        <end position="716"/>
    </location>
</feature>
<comment type="caution">
    <text evidence="4">The sequence shown here is derived from an EMBL/GenBank/DDBJ whole genome shotgun (WGS) entry which is preliminary data.</text>
</comment>
<dbReference type="InterPro" id="IPR050834">
    <property type="entry name" value="Glycosyltransf_2"/>
</dbReference>
<dbReference type="Gene3D" id="3.40.50.11090">
    <property type="match status" value="1"/>
</dbReference>
<protein>
    <recommendedName>
        <fullName evidence="6">Glycosyltransferase 2-like domain-containing protein</fullName>
    </recommendedName>
</protein>
<name>A0AA37H7K9_9HYPH</name>
<evidence type="ECO:0008006" key="6">
    <source>
        <dbReference type="Google" id="ProtNLM"/>
    </source>
</evidence>
<dbReference type="PANTHER" id="PTHR43685">
    <property type="entry name" value="GLYCOSYLTRANSFERASE"/>
    <property type="match status" value="1"/>
</dbReference>
<keyword evidence="5" id="KW-1185">Reference proteome</keyword>
<dbReference type="InterPro" id="IPR001173">
    <property type="entry name" value="Glyco_trans_2-like"/>
</dbReference>
<organism evidence="4 5">
    <name type="scientific">Methylobacterium frigidaeris</name>
    <dbReference type="NCBI Taxonomy" id="2038277"/>
    <lineage>
        <taxon>Bacteria</taxon>
        <taxon>Pseudomonadati</taxon>
        <taxon>Pseudomonadota</taxon>
        <taxon>Alphaproteobacteria</taxon>
        <taxon>Hyphomicrobiales</taxon>
        <taxon>Methylobacteriaceae</taxon>
        <taxon>Methylobacterium</taxon>
    </lineage>
</organism>
<dbReference type="GO" id="GO:0044010">
    <property type="term" value="P:single-species biofilm formation"/>
    <property type="evidence" value="ECO:0007669"/>
    <property type="project" value="TreeGrafter"/>
</dbReference>
<sequence>MLSRIRTSIKSYASSLSSNKSTNSRYRLIRSEFDEKFYRENIPSLSSDVDAVQHFITEGWRMGLDPSPNFSTSFYLIENEDVMNAGFNPFLHYLTHGRSEGRLPKPSNHAALYAKNDYDFIGQYFDIGLYLDQLDKHQDKVDPIDHYLREGWRKGLDPSPNFNTKFYLDNNRDVRTLGINPFVHYIKFGRLEGRKGHKNDQSINFFTLNDEYIAVAKNFDKDHYLKQCKNIDERQIDPVAHFCASGWKKGYDPTRDFSTEFYLATNDDVRLSGKNPYYHYISAGLDEGRMPKLPAELASWSTNNWLNSTEVMSYIAPYFDIDYYKNAYRDMRDNENDCLLHYCIHGWKEGRRPNAWFDTDYYIRIYSGQLHDKINPLLHYVLWGKSQNFATFETKVKTPAKRSKYATTVKETDLTAVVRFRQEPGVRRLHEKSSLKNRPTDDICINWIIPDFLAGGGGHMTIFRMVRWLEFFGYECKIFVKDAGSDRSMEERERILLQYYQVCRAKLHFLTENKIFSPSDVLIATSWDTAYVVDAAQNSAGKFYFVQDYEPMFYARGSKSILAENTYKLDLACICASPWLENIMVNRYGRWARSFMLSADENYVQQDIGAKSGKIKIAFYAREHTTRRAVEIGLMALDELAKKTDNFHVEFFGTDKAFNLTSYSANNNGILPPEKLSRLYNECDIGVCFSATNYSLVPQEMMMCKLPVVEIDLESTHAIFPEGVVALAEPNPISIASKIHELVESKDMRHLTAENGYRWASQFSWQQSARDVESAILERLGISKAHELQNKPNHKDEVYVSVIMPSYNGGEMTRRVIDKLVAQKAPWKFEIIVVDSSSSDGTWDYLTNLGEKVRAVSIKKSEFQHGRTRNLAVSMARGKYVVVLTQDALPVDDYLLYNFAVVMDRFPNAAGAFGRHFPWPDASVFTKRDINNHFDVMKNGPLSISRFYNAELYRSENLAHRQYLHYFSDNNACLRKSVWDRIKYPEIDYGEDQAWADEIIKAGYQKIYVEKAQVFHSHDYNEIQTFERARTDAEFVITQGVWRGARAG</sequence>
<dbReference type="Pfam" id="PF00535">
    <property type="entry name" value="Glycos_transf_2"/>
    <property type="match status" value="1"/>
</dbReference>
<dbReference type="Proteomes" id="UP001055286">
    <property type="component" value="Unassembled WGS sequence"/>
</dbReference>
<evidence type="ECO:0000259" key="3">
    <source>
        <dbReference type="Pfam" id="PF22772"/>
    </source>
</evidence>
<dbReference type="Pfam" id="PF21374">
    <property type="entry name" value="WsaF_N"/>
    <property type="match status" value="1"/>
</dbReference>
<evidence type="ECO:0000313" key="5">
    <source>
        <dbReference type="Proteomes" id="UP001055286"/>
    </source>
</evidence>
<dbReference type="InterPro" id="IPR055050">
    <property type="entry name" value="WsaF_C"/>
</dbReference>
<feature type="domain" description="Glycosyltransferase 2-like" evidence="1">
    <location>
        <begin position="801"/>
        <end position="908"/>
    </location>
</feature>
<dbReference type="CDD" id="cd00761">
    <property type="entry name" value="Glyco_tranf_GTA_type"/>
    <property type="match status" value="1"/>
</dbReference>
<dbReference type="Pfam" id="PF22772">
    <property type="entry name" value="WsaF_C"/>
    <property type="match status" value="1"/>
</dbReference>
<dbReference type="AlphaFoldDB" id="A0AA37H7K9"/>
<dbReference type="InterPro" id="IPR029044">
    <property type="entry name" value="Nucleotide-diphossugar_trans"/>
</dbReference>
<gene>
    <name evidence="4" type="ORF">MPEAHAMD_0691</name>
</gene>
<dbReference type="InterPro" id="IPR048510">
    <property type="entry name" value="WsaF_N"/>
</dbReference>
<dbReference type="SUPFAM" id="SSF53448">
    <property type="entry name" value="Nucleotide-diphospho-sugar transferases"/>
    <property type="match status" value="1"/>
</dbReference>
<dbReference type="Gene3D" id="3.40.50.2000">
    <property type="entry name" value="Glycogen Phosphorylase B"/>
    <property type="match status" value="1"/>
</dbReference>
<dbReference type="CDD" id="cd03801">
    <property type="entry name" value="GT4_PimA-like"/>
    <property type="match status" value="1"/>
</dbReference>
<feature type="domain" description="WsaF N-terminal" evidence="2">
    <location>
        <begin position="517"/>
        <end position="574"/>
    </location>
</feature>
<evidence type="ECO:0000313" key="4">
    <source>
        <dbReference type="EMBL" id="GJD60553.1"/>
    </source>
</evidence>
<dbReference type="EMBL" id="BPQJ01000002">
    <property type="protein sequence ID" value="GJD60553.1"/>
    <property type="molecule type" value="Genomic_DNA"/>
</dbReference>
<dbReference type="GO" id="GO:0030247">
    <property type="term" value="F:polysaccharide binding"/>
    <property type="evidence" value="ECO:0007669"/>
    <property type="project" value="InterPro"/>
</dbReference>
<evidence type="ECO:0000259" key="1">
    <source>
        <dbReference type="Pfam" id="PF00535"/>
    </source>
</evidence>
<accession>A0AA37H7K9</accession>
<evidence type="ECO:0000259" key="2">
    <source>
        <dbReference type="Pfam" id="PF21374"/>
    </source>
</evidence>
<reference evidence="4" key="2">
    <citation type="submission" date="2021-08" db="EMBL/GenBank/DDBJ databases">
        <authorList>
            <person name="Tani A."/>
            <person name="Ola A."/>
            <person name="Ogura Y."/>
            <person name="Katsura K."/>
            <person name="Hayashi T."/>
        </authorList>
    </citation>
    <scope>NUCLEOTIDE SEQUENCE</scope>
    <source>
        <strain evidence="4">JCM 32048</strain>
    </source>
</reference>
<dbReference type="RefSeq" id="WP_238189594.1">
    <property type="nucleotide sequence ID" value="NZ_BPQJ01000002.1"/>
</dbReference>
<dbReference type="Gene3D" id="3.90.550.10">
    <property type="entry name" value="Spore Coat Polysaccharide Biosynthesis Protein SpsA, Chain A"/>
    <property type="match status" value="1"/>
</dbReference>
<dbReference type="SUPFAM" id="SSF53756">
    <property type="entry name" value="UDP-Glycosyltransferase/glycogen phosphorylase"/>
    <property type="match status" value="1"/>
</dbReference>
<proteinExistence type="predicted"/>
<reference evidence="4" key="1">
    <citation type="journal article" date="2016" name="Front. Microbiol.">
        <title>Genome Sequence of the Piezophilic, Mesophilic Sulfate-Reducing Bacterium Desulfovibrio indicus J2T.</title>
        <authorList>
            <person name="Cao J."/>
            <person name="Maignien L."/>
            <person name="Shao Z."/>
            <person name="Alain K."/>
            <person name="Jebbar M."/>
        </authorList>
    </citation>
    <scope>NUCLEOTIDE SEQUENCE</scope>
    <source>
        <strain evidence="4">JCM 32048</strain>
    </source>
</reference>